<keyword evidence="9" id="KW-1185">Reference proteome</keyword>
<evidence type="ECO:0000313" key="9">
    <source>
        <dbReference type="Proteomes" id="UP001501337"/>
    </source>
</evidence>
<proteinExistence type="predicted"/>
<sequence>MPANEPFGGIMPVLTRHVILAGAMSCICVPVLADMIDESGMAPWEVCGLCHGLDGVSAMPKFPKLAGQNAAYISEQIHNFRTGLRANDGGQMEAIIGEIDPADIDAIATYFANLPLPKATSQQNDSGARSDPPAVGEHLFAYGKSGVQACADCHTNPSGKTPILFAQHEAYLVKQLADFASGERTIDPSRFSSASGACFRAASRLQRAEITALASFLANSTAPLIGPSAGDQ</sequence>
<keyword evidence="4" id="KW-0249">Electron transport</keyword>
<dbReference type="PANTHER" id="PTHR33751">
    <property type="entry name" value="CBB3-TYPE CYTOCHROME C OXIDASE SUBUNIT FIXP"/>
    <property type="match status" value="1"/>
</dbReference>
<dbReference type="PROSITE" id="PS51007">
    <property type="entry name" value="CYTC"/>
    <property type="match status" value="2"/>
</dbReference>
<feature type="domain" description="Cytochrome c" evidence="7">
    <location>
        <begin position="35"/>
        <end position="115"/>
    </location>
</feature>
<dbReference type="InterPro" id="IPR036909">
    <property type="entry name" value="Cyt_c-like_dom_sf"/>
</dbReference>
<dbReference type="InterPro" id="IPR050597">
    <property type="entry name" value="Cytochrome_c_Oxidase_Subunit"/>
</dbReference>
<organism evidence="8 9">
    <name type="scientific">Allohahella marinimesophila</name>
    <dbReference type="NCBI Taxonomy" id="1054972"/>
    <lineage>
        <taxon>Bacteria</taxon>
        <taxon>Pseudomonadati</taxon>
        <taxon>Pseudomonadota</taxon>
        <taxon>Gammaproteobacteria</taxon>
        <taxon>Oceanospirillales</taxon>
        <taxon>Hahellaceae</taxon>
        <taxon>Allohahella</taxon>
    </lineage>
</organism>
<protein>
    <submittedName>
        <fullName evidence="8">C-type cytochrome</fullName>
    </submittedName>
</protein>
<dbReference type="PANTHER" id="PTHR33751:SF9">
    <property type="entry name" value="CYTOCHROME C4"/>
    <property type="match status" value="1"/>
</dbReference>
<reference evidence="9" key="1">
    <citation type="journal article" date="2019" name="Int. J. Syst. Evol. Microbiol.">
        <title>The Global Catalogue of Microorganisms (GCM) 10K type strain sequencing project: providing services to taxonomists for standard genome sequencing and annotation.</title>
        <authorList>
            <consortium name="The Broad Institute Genomics Platform"/>
            <consortium name="The Broad Institute Genome Sequencing Center for Infectious Disease"/>
            <person name="Wu L."/>
            <person name="Ma J."/>
        </authorList>
    </citation>
    <scope>NUCLEOTIDE SEQUENCE [LARGE SCALE GENOMIC DNA]</scope>
    <source>
        <strain evidence="9">JCM 17555</strain>
    </source>
</reference>
<dbReference type="Proteomes" id="UP001501337">
    <property type="component" value="Unassembled WGS sequence"/>
</dbReference>
<keyword evidence="5 6" id="KW-0408">Iron</keyword>
<feature type="domain" description="Cytochrome c" evidence="7">
    <location>
        <begin position="131"/>
        <end position="221"/>
    </location>
</feature>
<gene>
    <name evidence="8" type="ORF">GCM10022278_22990</name>
</gene>
<dbReference type="RefSeq" id="WP_344806459.1">
    <property type="nucleotide sequence ID" value="NZ_BAABBO010000010.1"/>
</dbReference>
<dbReference type="SUPFAM" id="SSF46626">
    <property type="entry name" value="Cytochrome c"/>
    <property type="match status" value="2"/>
</dbReference>
<dbReference type="Pfam" id="PF13442">
    <property type="entry name" value="Cytochrome_CBB3"/>
    <property type="match status" value="1"/>
</dbReference>
<comment type="caution">
    <text evidence="8">The sequence shown here is derived from an EMBL/GenBank/DDBJ whole genome shotgun (WGS) entry which is preliminary data.</text>
</comment>
<accession>A0ABP7PF47</accession>
<evidence type="ECO:0000313" key="8">
    <source>
        <dbReference type="EMBL" id="GAA3964613.1"/>
    </source>
</evidence>
<evidence type="ECO:0000256" key="2">
    <source>
        <dbReference type="ARBA" id="ARBA00022617"/>
    </source>
</evidence>
<evidence type="ECO:0000256" key="6">
    <source>
        <dbReference type="PROSITE-ProRule" id="PRU00433"/>
    </source>
</evidence>
<keyword evidence="1" id="KW-0813">Transport</keyword>
<keyword evidence="3 6" id="KW-0479">Metal-binding</keyword>
<dbReference type="Gene3D" id="1.10.760.10">
    <property type="entry name" value="Cytochrome c-like domain"/>
    <property type="match status" value="2"/>
</dbReference>
<evidence type="ECO:0000256" key="5">
    <source>
        <dbReference type="ARBA" id="ARBA00023004"/>
    </source>
</evidence>
<dbReference type="EMBL" id="BAABBO010000010">
    <property type="protein sequence ID" value="GAA3964613.1"/>
    <property type="molecule type" value="Genomic_DNA"/>
</dbReference>
<evidence type="ECO:0000256" key="4">
    <source>
        <dbReference type="ARBA" id="ARBA00022982"/>
    </source>
</evidence>
<evidence type="ECO:0000256" key="1">
    <source>
        <dbReference type="ARBA" id="ARBA00022448"/>
    </source>
</evidence>
<keyword evidence="2 6" id="KW-0349">Heme</keyword>
<name>A0ABP7PF47_9GAMM</name>
<evidence type="ECO:0000259" key="7">
    <source>
        <dbReference type="PROSITE" id="PS51007"/>
    </source>
</evidence>
<dbReference type="InterPro" id="IPR009056">
    <property type="entry name" value="Cyt_c-like_dom"/>
</dbReference>
<evidence type="ECO:0000256" key="3">
    <source>
        <dbReference type="ARBA" id="ARBA00022723"/>
    </source>
</evidence>